<evidence type="ECO:0000313" key="2">
    <source>
        <dbReference type="EMBL" id="KAL0279604.1"/>
    </source>
</evidence>
<reference evidence="2" key="1">
    <citation type="journal article" date="2024" name="Gigascience">
        <title>Chromosome-level genome of the poultry shaft louse Menopon gallinae provides insight into the host-switching and adaptive evolution of parasitic lice.</title>
        <authorList>
            <person name="Xu Y."/>
            <person name="Ma L."/>
            <person name="Liu S."/>
            <person name="Liang Y."/>
            <person name="Liu Q."/>
            <person name="He Z."/>
            <person name="Tian L."/>
            <person name="Duan Y."/>
            <person name="Cai W."/>
            <person name="Li H."/>
            <person name="Song F."/>
        </authorList>
    </citation>
    <scope>NUCLEOTIDE SEQUENCE</scope>
    <source>
        <strain evidence="2">Cailab_2023a</strain>
    </source>
</reference>
<gene>
    <name evidence="2" type="ORF">PYX00_001122</name>
</gene>
<evidence type="ECO:0000256" key="1">
    <source>
        <dbReference type="SAM" id="MobiDB-lite"/>
    </source>
</evidence>
<protein>
    <submittedName>
        <fullName evidence="2">Uncharacterized protein</fullName>
    </submittedName>
</protein>
<sequence length="113" mass="13391">MRGSVPYLITTEDGGPADQKTEIAVGRTHSEKNRQEMDYGSHSMVTHRYKETKRKTLQKMGRRPKETSRNNQLDEDRYRQRDVDNRRRKFHKEGYTDKTDKPGKNTHTHCAWV</sequence>
<comment type="caution">
    <text evidence="2">The sequence shown here is derived from an EMBL/GenBank/DDBJ whole genome shotgun (WGS) entry which is preliminary data.</text>
</comment>
<feature type="compositionally biased region" description="Basic residues" evidence="1">
    <location>
        <begin position="45"/>
        <end position="62"/>
    </location>
</feature>
<accession>A0AAW2IBP9</accession>
<feature type="compositionally biased region" description="Basic and acidic residues" evidence="1">
    <location>
        <begin position="92"/>
        <end position="103"/>
    </location>
</feature>
<dbReference type="EMBL" id="JARGDH010000001">
    <property type="protein sequence ID" value="KAL0279604.1"/>
    <property type="molecule type" value="Genomic_DNA"/>
</dbReference>
<organism evidence="2">
    <name type="scientific">Menopon gallinae</name>
    <name type="common">poultry shaft louse</name>
    <dbReference type="NCBI Taxonomy" id="328185"/>
    <lineage>
        <taxon>Eukaryota</taxon>
        <taxon>Metazoa</taxon>
        <taxon>Ecdysozoa</taxon>
        <taxon>Arthropoda</taxon>
        <taxon>Hexapoda</taxon>
        <taxon>Insecta</taxon>
        <taxon>Pterygota</taxon>
        <taxon>Neoptera</taxon>
        <taxon>Paraneoptera</taxon>
        <taxon>Psocodea</taxon>
        <taxon>Troctomorpha</taxon>
        <taxon>Phthiraptera</taxon>
        <taxon>Amblycera</taxon>
        <taxon>Menoponidae</taxon>
        <taxon>Menopon</taxon>
    </lineage>
</organism>
<feature type="region of interest" description="Disordered" evidence="1">
    <location>
        <begin position="1"/>
        <end position="113"/>
    </location>
</feature>
<feature type="compositionally biased region" description="Basic and acidic residues" evidence="1">
    <location>
        <begin position="63"/>
        <end position="85"/>
    </location>
</feature>
<proteinExistence type="predicted"/>
<name>A0AAW2IBP9_9NEOP</name>
<feature type="compositionally biased region" description="Basic and acidic residues" evidence="1">
    <location>
        <begin position="28"/>
        <end position="39"/>
    </location>
</feature>
<dbReference type="AlphaFoldDB" id="A0AAW2IBP9"/>